<sequence length="466" mass="51821">MPKAPSGEKARLQAQQSSQPQPPPTTPTSTPASQPQPQPEPQDLPPSYDNINPPIPSLPIPTVTPSIPIPSQNPLDAISRLSAIDLPKYCGVAQAKLSDGHTSLTTTKPELTTTQYALIKFINEQASLPPKPLMVIRGTHLTGDTGSTHVDFELTLNLTSLLAIENTHDTHNTHNTHNNRQPDFDGTRASAQSPRMRVKPVEQSSSSSSSSSSKHSHSHSHSRMTPLEQWVKKFVEEKAENRSFTLHRHIANLPTQLLEGMVRTLLAATKYRGKVSVEFPAQFSSVTVQRQSGNWFTNMLRLYPTKRYEVVDTVWHVAATSPSPVGGRHQQQQHQLGTDTSTEIYTNTETDTNTDTDPSGDLGGVSISSSSSSSRAGLIAQEWWREWQFAIWNAVMQKRQGWVTIEDWIEAKMGVRMPQPTKDWGADCAVYRCTNHIPTYTSRGISSYCIRHYCRQIHSNQVTQHT</sequence>
<feature type="compositionally biased region" description="Basic and acidic residues" evidence="1">
    <location>
        <begin position="1"/>
        <end position="11"/>
    </location>
</feature>
<feature type="region of interest" description="Disordered" evidence="1">
    <location>
        <begin position="321"/>
        <end position="371"/>
    </location>
</feature>
<accession>A0A0D2EKW3</accession>
<feature type="compositionally biased region" description="Low complexity" evidence="1">
    <location>
        <begin position="204"/>
        <end position="213"/>
    </location>
</feature>
<gene>
    <name evidence="2" type="ORF">PV05_04763</name>
</gene>
<dbReference type="EMBL" id="KN847319">
    <property type="protein sequence ID" value="KIW56073.1"/>
    <property type="molecule type" value="Genomic_DNA"/>
</dbReference>
<evidence type="ECO:0000313" key="3">
    <source>
        <dbReference type="Proteomes" id="UP000054342"/>
    </source>
</evidence>
<dbReference type="OrthoDB" id="203796at2759"/>
<evidence type="ECO:0000313" key="2">
    <source>
        <dbReference type="EMBL" id="KIW56073.1"/>
    </source>
</evidence>
<feature type="compositionally biased region" description="Pro residues" evidence="1">
    <location>
        <begin position="34"/>
        <end position="44"/>
    </location>
</feature>
<feature type="region of interest" description="Disordered" evidence="1">
    <location>
        <begin position="1"/>
        <end position="65"/>
    </location>
</feature>
<dbReference type="PANTHER" id="PTHR37848:SF1">
    <property type="entry name" value="SUN DOMAIN-CONTAINING PROTEIN"/>
    <property type="match status" value="1"/>
</dbReference>
<reference evidence="2 3" key="1">
    <citation type="submission" date="2015-01" db="EMBL/GenBank/DDBJ databases">
        <title>The Genome Sequence of Exophiala xenobiotica CBS118157.</title>
        <authorList>
            <consortium name="The Broad Institute Genomics Platform"/>
            <person name="Cuomo C."/>
            <person name="de Hoog S."/>
            <person name="Gorbushina A."/>
            <person name="Stielow B."/>
            <person name="Teixiera M."/>
            <person name="Abouelleil A."/>
            <person name="Chapman S.B."/>
            <person name="Priest M."/>
            <person name="Young S.K."/>
            <person name="Wortman J."/>
            <person name="Nusbaum C."/>
            <person name="Birren B."/>
        </authorList>
    </citation>
    <scope>NUCLEOTIDE SEQUENCE [LARGE SCALE GENOMIC DNA]</scope>
    <source>
        <strain evidence="2 3">CBS 118157</strain>
    </source>
</reference>
<evidence type="ECO:0000256" key="1">
    <source>
        <dbReference type="SAM" id="MobiDB-lite"/>
    </source>
</evidence>
<feature type="compositionally biased region" description="Low complexity" evidence="1">
    <location>
        <begin position="329"/>
        <end position="357"/>
    </location>
</feature>
<keyword evidence="3" id="KW-1185">Reference proteome</keyword>
<dbReference type="AlphaFoldDB" id="A0A0D2EKW3"/>
<feature type="region of interest" description="Disordered" evidence="1">
    <location>
        <begin position="169"/>
        <end position="225"/>
    </location>
</feature>
<dbReference type="Proteomes" id="UP000054342">
    <property type="component" value="Unassembled WGS sequence"/>
</dbReference>
<protein>
    <submittedName>
        <fullName evidence="2">Uncharacterized protein</fullName>
    </submittedName>
</protein>
<dbReference type="PANTHER" id="PTHR37848">
    <property type="entry name" value="EXPRESSED PROTEIN"/>
    <property type="match status" value="1"/>
</dbReference>
<dbReference type="RefSeq" id="XP_013316657.1">
    <property type="nucleotide sequence ID" value="XM_013461203.1"/>
</dbReference>
<organism evidence="2 3">
    <name type="scientific">Exophiala xenobiotica</name>
    <dbReference type="NCBI Taxonomy" id="348802"/>
    <lineage>
        <taxon>Eukaryota</taxon>
        <taxon>Fungi</taxon>
        <taxon>Dikarya</taxon>
        <taxon>Ascomycota</taxon>
        <taxon>Pezizomycotina</taxon>
        <taxon>Eurotiomycetes</taxon>
        <taxon>Chaetothyriomycetidae</taxon>
        <taxon>Chaetothyriales</taxon>
        <taxon>Herpotrichiellaceae</taxon>
        <taxon>Exophiala</taxon>
    </lineage>
</organism>
<proteinExistence type="predicted"/>
<dbReference type="GeneID" id="25326671"/>
<name>A0A0D2EKW3_9EURO</name>